<feature type="region of interest" description="Disordered" evidence="1">
    <location>
        <begin position="16"/>
        <end position="63"/>
    </location>
</feature>
<evidence type="ECO:0000313" key="2">
    <source>
        <dbReference type="EMBL" id="PSR83340.1"/>
    </source>
</evidence>
<dbReference type="AlphaFoldDB" id="A0A2T3A5R0"/>
<evidence type="ECO:0000256" key="1">
    <source>
        <dbReference type="SAM" id="MobiDB-lite"/>
    </source>
</evidence>
<dbReference type="EMBL" id="KZ678461">
    <property type="protein sequence ID" value="PSR83340.1"/>
    <property type="molecule type" value="Genomic_DNA"/>
</dbReference>
<sequence>MITNQQRSDTTQLLGLSASTQPWPPGPCYATSAAHGAIQGPEADTSPGPPVSTALQRSTNDIGNTEDITAGLTARLLHESLAGQRLGTESQGCMYTLCGIRSSPRRRRNNHGRIEVKAFSSLVTRMFSDCLGFGKNLTLPSDQPPPSMAG</sequence>
<dbReference type="Proteomes" id="UP000241462">
    <property type="component" value="Unassembled WGS sequence"/>
</dbReference>
<keyword evidence="3" id="KW-1185">Reference proteome</keyword>
<accession>A0A2T3A5R0</accession>
<proteinExistence type="predicted"/>
<evidence type="ECO:0000313" key="3">
    <source>
        <dbReference type="Proteomes" id="UP000241462"/>
    </source>
</evidence>
<organism evidence="2 3">
    <name type="scientific">Coniella lustricola</name>
    <dbReference type="NCBI Taxonomy" id="2025994"/>
    <lineage>
        <taxon>Eukaryota</taxon>
        <taxon>Fungi</taxon>
        <taxon>Dikarya</taxon>
        <taxon>Ascomycota</taxon>
        <taxon>Pezizomycotina</taxon>
        <taxon>Sordariomycetes</taxon>
        <taxon>Sordariomycetidae</taxon>
        <taxon>Diaporthales</taxon>
        <taxon>Schizoparmaceae</taxon>
        <taxon>Coniella</taxon>
    </lineage>
</organism>
<feature type="compositionally biased region" description="Polar residues" evidence="1">
    <location>
        <begin position="53"/>
        <end position="63"/>
    </location>
</feature>
<gene>
    <name evidence="2" type="ORF">BD289DRAFT_286306</name>
</gene>
<dbReference type="InParanoid" id="A0A2T3A5R0"/>
<protein>
    <submittedName>
        <fullName evidence="2">Uncharacterized protein</fullName>
    </submittedName>
</protein>
<name>A0A2T3A5R0_9PEZI</name>
<reference evidence="2 3" key="1">
    <citation type="journal article" date="2018" name="Mycol. Prog.">
        <title>Coniella lustricola, a new species from submerged detritus.</title>
        <authorList>
            <person name="Raudabaugh D.B."/>
            <person name="Iturriaga T."/>
            <person name="Carver A."/>
            <person name="Mondo S."/>
            <person name="Pangilinan J."/>
            <person name="Lipzen A."/>
            <person name="He G."/>
            <person name="Amirebrahimi M."/>
            <person name="Grigoriev I.V."/>
            <person name="Miller A.N."/>
        </authorList>
    </citation>
    <scope>NUCLEOTIDE SEQUENCE [LARGE SCALE GENOMIC DNA]</scope>
    <source>
        <strain evidence="2 3">B22-T-1</strain>
    </source>
</reference>